<protein>
    <submittedName>
        <fullName evidence="1">Uncharacterized protein</fullName>
    </submittedName>
</protein>
<evidence type="ECO:0000313" key="2">
    <source>
        <dbReference type="Proteomes" id="UP000186817"/>
    </source>
</evidence>
<evidence type="ECO:0000313" key="1">
    <source>
        <dbReference type="EMBL" id="OLQ04262.1"/>
    </source>
</evidence>
<keyword evidence="2" id="KW-1185">Reference proteome</keyword>
<organism evidence="1 2">
    <name type="scientific">Symbiodinium microadriaticum</name>
    <name type="common">Dinoflagellate</name>
    <name type="synonym">Zooxanthella microadriatica</name>
    <dbReference type="NCBI Taxonomy" id="2951"/>
    <lineage>
        <taxon>Eukaryota</taxon>
        <taxon>Sar</taxon>
        <taxon>Alveolata</taxon>
        <taxon>Dinophyceae</taxon>
        <taxon>Suessiales</taxon>
        <taxon>Symbiodiniaceae</taxon>
        <taxon>Symbiodinium</taxon>
    </lineage>
</organism>
<name>A0A1Q9EA28_SYMMI</name>
<gene>
    <name evidence="1" type="ORF">AK812_SmicGene12679</name>
</gene>
<comment type="caution">
    <text evidence="1">The sequence shown here is derived from an EMBL/GenBank/DDBJ whole genome shotgun (WGS) entry which is preliminary data.</text>
</comment>
<reference evidence="1 2" key="1">
    <citation type="submission" date="2016-02" db="EMBL/GenBank/DDBJ databases">
        <title>Genome analysis of coral dinoflagellate symbionts highlights evolutionary adaptations to a symbiotic lifestyle.</title>
        <authorList>
            <person name="Aranda M."/>
            <person name="Li Y."/>
            <person name="Liew Y.J."/>
            <person name="Baumgarten S."/>
            <person name="Simakov O."/>
            <person name="Wilson M."/>
            <person name="Piel J."/>
            <person name="Ashoor H."/>
            <person name="Bougouffa S."/>
            <person name="Bajic V.B."/>
            <person name="Ryu T."/>
            <person name="Ravasi T."/>
            <person name="Bayer T."/>
            <person name="Micklem G."/>
            <person name="Kim H."/>
            <person name="Bhak J."/>
            <person name="Lajeunesse T.C."/>
            <person name="Voolstra C.R."/>
        </authorList>
    </citation>
    <scope>NUCLEOTIDE SEQUENCE [LARGE SCALE GENOMIC DNA]</scope>
    <source>
        <strain evidence="1 2">CCMP2467</strain>
    </source>
</reference>
<sequence>MMTSLSSTRHLNLTARDFVPLPDNDMHRTPFPVVHLIRKVDLSGDSIIAEANELRRLNADRFRAAVAAVGPRCQHSGERLSDVGLAPSRALLKDLADMLAETKQLQKLAGCEEEGTKIVRNDPGMTYVPAQTLPLVPEGQPLVSKSRTERLMDILLCGNRTDWTDRRSYEAILAKEKTGSEENFHKNSQLEELKEELKTPQTELVKQPQPGIKTKFKDCLGRPLVSPQFEVFPNLGDLDGLTMREQKARYEARFAEGPVSGAIKFKVVTETGGRLEIKFNLFIGDVVQGPLVHNFADHVIAGFEFSVEVIEINGVGVKLGTAPLQRQRGAATGSLRPRNSGALRPQVKVDRLHGRFRVWVVYSIKGTENSFISADVGPGQFVLCTMLERLLYRSARVVDYD</sequence>
<dbReference type="Proteomes" id="UP000186817">
    <property type="component" value="Unassembled WGS sequence"/>
</dbReference>
<dbReference type="EMBL" id="LSRX01000214">
    <property type="protein sequence ID" value="OLQ04262.1"/>
    <property type="molecule type" value="Genomic_DNA"/>
</dbReference>
<dbReference type="OrthoDB" id="429977at2759"/>
<accession>A0A1Q9EA28</accession>
<dbReference type="AlphaFoldDB" id="A0A1Q9EA28"/>
<proteinExistence type="predicted"/>